<dbReference type="CDD" id="cd02440">
    <property type="entry name" value="AdoMet_MTases"/>
    <property type="match status" value="1"/>
</dbReference>
<comment type="caution">
    <text evidence="3">The sequence shown here is derived from an EMBL/GenBank/DDBJ whole genome shotgun (WGS) entry which is preliminary data.</text>
</comment>
<keyword evidence="4" id="KW-1185">Reference proteome</keyword>
<accession>A0A4R6J7N8</accession>
<protein>
    <submittedName>
        <fullName evidence="3">Methyltransferase family protein</fullName>
    </submittedName>
</protein>
<dbReference type="PANTHER" id="PTHR42912">
    <property type="entry name" value="METHYLTRANSFERASE"/>
    <property type="match status" value="1"/>
</dbReference>
<keyword evidence="3" id="KW-0489">Methyltransferase</keyword>
<keyword evidence="3" id="KW-0808">Transferase</keyword>
<dbReference type="Gene3D" id="3.40.50.150">
    <property type="entry name" value="Vaccinia Virus protein VP39"/>
    <property type="match status" value="1"/>
</dbReference>
<dbReference type="RefSeq" id="WP_133877647.1">
    <property type="nucleotide sequence ID" value="NZ_BOMD01000080.1"/>
</dbReference>
<feature type="region of interest" description="Disordered" evidence="1">
    <location>
        <begin position="148"/>
        <end position="169"/>
    </location>
</feature>
<dbReference type="SUPFAM" id="SSF53335">
    <property type="entry name" value="S-adenosyl-L-methionine-dependent methyltransferases"/>
    <property type="match status" value="1"/>
</dbReference>
<proteinExistence type="predicted"/>
<dbReference type="EMBL" id="SNWR01000002">
    <property type="protein sequence ID" value="TDO31563.1"/>
    <property type="molecule type" value="Genomic_DNA"/>
</dbReference>
<name>A0A4R6J7N8_9ACTN</name>
<dbReference type="InterPro" id="IPR050508">
    <property type="entry name" value="Methyltransf_Superfamily"/>
</dbReference>
<feature type="domain" description="Methyltransferase" evidence="2">
    <location>
        <begin position="49"/>
        <end position="145"/>
    </location>
</feature>
<evidence type="ECO:0000313" key="4">
    <source>
        <dbReference type="Proteomes" id="UP000294901"/>
    </source>
</evidence>
<dbReference type="OrthoDB" id="9808140at2"/>
<dbReference type="InterPro" id="IPR029063">
    <property type="entry name" value="SAM-dependent_MTases_sf"/>
</dbReference>
<sequence>MTGAVRPYIPAMGRHWMLFLYDPFTRAAGISQVHGQLLDRAGVQPGHQVLEVGCGPGDLLMRLGRRVPEAGLMGIDPDPAALRKARRKAARRGLTVQFTLAYADELPLPDDSLDRVLSSYMLHHLDEEPQVAAMREIRRILRPGGELHLLDADGTPRPGTRGHQHPRLAGHTPERIQAVMRQGGLTEVSQTGHGSRRIAGHYAFFRAVA</sequence>
<dbReference type="Pfam" id="PF13649">
    <property type="entry name" value="Methyltransf_25"/>
    <property type="match status" value="1"/>
</dbReference>
<dbReference type="GO" id="GO:0032259">
    <property type="term" value="P:methylation"/>
    <property type="evidence" value="ECO:0007669"/>
    <property type="project" value="UniProtKB-KW"/>
</dbReference>
<evidence type="ECO:0000259" key="2">
    <source>
        <dbReference type="Pfam" id="PF13649"/>
    </source>
</evidence>
<dbReference type="GO" id="GO:0008168">
    <property type="term" value="F:methyltransferase activity"/>
    <property type="evidence" value="ECO:0007669"/>
    <property type="project" value="UniProtKB-KW"/>
</dbReference>
<evidence type="ECO:0000313" key="3">
    <source>
        <dbReference type="EMBL" id="TDO31563.1"/>
    </source>
</evidence>
<dbReference type="AlphaFoldDB" id="A0A4R6J7N8"/>
<evidence type="ECO:0000256" key="1">
    <source>
        <dbReference type="SAM" id="MobiDB-lite"/>
    </source>
</evidence>
<dbReference type="Proteomes" id="UP000294901">
    <property type="component" value="Unassembled WGS sequence"/>
</dbReference>
<organism evidence="3 4">
    <name type="scientific">Paractinoplanes brasiliensis</name>
    <dbReference type="NCBI Taxonomy" id="52695"/>
    <lineage>
        <taxon>Bacteria</taxon>
        <taxon>Bacillati</taxon>
        <taxon>Actinomycetota</taxon>
        <taxon>Actinomycetes</taxon>
        <taxon>Micromonosporales</taxon>
        <taxon>Micromonosporaceae</taxon>
        <taxon>Paractinoplanes</taxon>
    </lineage>
</organism>
<dbReference type="InterPro" id="IPR041698">
    <property type="entry name" value="Methyltransf_25"/>
</dbReference>
<reference evidence="3 4" key="1">
    <citation type="submission" date="2019-03" db="EMBL/GenBank/DDBJ databases">
        <title>Sequencing the genomes of 1000 actinobacteria strains.</title>
        <authorList>
            <person name="Klenk H.-P."/>
        </authorList>
    </citation>
    <scope>NUCLEOTIDE SEQUENCE [LARGE SCALE GENOMIC DNA]</scope>
    <source>
        <strain evidence="3 4">DSM 43805</strain>
    </source>
</reference>
<gene>
    <name evidence="3" type="ORF">C8E87_6989</name>
</gene>